<proteinExistence type="predicted"/>
<accession>A0A8C8US07</accession>
<protein>
    <submittedName>
        <fullName evidence="1">Uncharacterized protein</fullName>
    </submittedName>
</protein>
<dbReference type="Proteomes" id="UP000694547">
    <property type="component" value="Chromosome 6"/>
</dbReference>
<name>A0A8C8US07_PERMB</name>
<evidence type="ECO:0000313" key="2">
    <source>
        <dbReference type="Proteomes" id="UP000694547"/>
    </source>
</evidence>
<dbReference type="Ensembl" id="ENSPEMT00000038290.1">
    <property type="protein sequence ID" value="ENSPEMP00000034515.1"/>
    <property type="gene ID" value="ENSPEMG00000030061.1"/>
</dbReference>
<reference evidence="1" key="3">
    <citation type="submission" date="2025-09" db="UniProtKB">
        <authorList>
            <consortium name="Ensembl"/>
        </authorList>
    </citation>
    <scope>IDENTIFICATION</scope>
</reference>
<keyword evidence="2" id="KW-1185">Reference proteome</keyword>
<reference evidence="1" key="2">
    <citation type="submission" date="2025-08" db="UniProtKB">
        <authorList>
            <consortium name="Ensembl"/>
        </authorList>
    </citation>
    <scope>IDENTIFICATION</scope>
</reference>
<sequence length="58" mass="6422">MMLSAVSFAKSKSKTILQKSSLRGTEKNTLPLSNGLRVNLIHKREDGDSEALELVCYL</sequence>
<dbReference type="AlphaFoldDB" id="A0A8C8US07"/>
<evidence type="ECO:0000313" key="1">
    <source>
        <dbReference type="Ensembl" id="ENSPEMP00000034515.1"/>
    </source>
</evidence>
<organism evidence="1 2">
    <name type="scientific">Peromyscus maniculatus bairdii</name>
    <name type="common">Prairie deer mouse</name>
    <dbReference type="NCBI Taxonomy" id="230844"/>
    <lineage>
        <taxon>Eukaryota</taxon>
        <taxon>Metazoa</taxon>
        <taxon>Chordata</taxon>
        <taxon>Craniata</taxon>
        <taxon>Vertebrata</taxon>
        <taxon>Euteleostomi</taxon>
        <taxon>Mammalia</taxon>
        <taxon>Eutheria</taxon>
        <taxon>Euarchontoglires</taxon>
        <taxon>Glires</taxon>
        <taxon>Rodentia</taxon>
        <taxon>Myomorpha</taxon>
        <taxon>Muroidea</taxon>
        <taxon>Cricetidae</taxon>
        <taxon>Neotominae</taxon>
        <taxon>Peromyscus</taxon>
    </lineage>
</organism>
<reference evidence="1 2" key="1">
    <citation type="submission" date="2018-10" db="EMBL/GenBank/DDBJ databases">
        <title>Improved assembly of the deer mouse Peromyscus maniculatus genome.</title>
        <authorList>
            <person name="Lassance J.-M."/>
            <person name="Hoekstra H.E."/>
        </authorList>
    </citation>
    <scope>NUCLEOTIDE SEQUENCE [LARGE SCALE GENOMIC DNA]</scope>
</reference>